<dbReference type="GO" id="GO:0010333">
    <property type="term" value="F:terpene synthase activity"/>
    <property type="evidence" value="ECO:0007669"/>
    <property type="project" value="InterPro"/>
</dbReference>
<dbReference type="EMBL" id="JBBWWQ010000004">
    <property type="protein sequence ID" value="KAK8948534.1"/>
    <property type="molecule type" value="Genomic_DNA"/>
</dbReference>
<dbReference type="InterPro" id="IPR008949">
    <property type="entry name" value="Isoprenoid_synthase_dom_sf"/>
</dbReference>
<dbReference type="AlphaFoldDB" id="A0AAP0BRX2"/>
<evidence type="ECO:0000259" key="6">
    <source>
        <dbReference type="Pfam" id="PF03936"/>
    </source>
</evidence>
<dbReference type="InterPro" id="IPR005630">
    <property type="entry name" value="Terpene_synthase_metal-bd"/>
</dbReference>
<keyword evidence="4" id="KW-0456">Lyase</keyword>
<protein>
    <recommendedName>
        <fullName evidence="6">Terpene synthase metal-binding domain-containing protein</fullName>
    </recommendedName>
</protein>
<gene>
    <name evidence="7" type="ORF">KSP39_PZI005087</name>
</gene>
<comment type="caution">
    <text evidence="7">The sequence shown here is derived from an EMBL/GenBank/DDBJ whole genome shotgun (WGS) entry which is preliminary data.</text>
</comment>
<evidence type="ECO:0000256" key="1">
    <source>
        <dbReference type="ARBA" id="ARBA00001946"/>
    </source>
</evidence>
<comment type="cofactor">
    <cofactor evidence="1">
        <name>Mg(2+)</name>
        <dbReference type="ChEBI" id="CHEBI:18420"/>
    </cofactor>
</comment>
<dbReference type="PANTHER" id="PTHR31225:SF0">
    <property type="entry name" value="S-(+)-LINALOOL SYNTHASE, CHLOROPLASTIC"/>
    <property type="match status" value="1"/>
</dbReference>
<dbReference type="Gene3D" id="1.10.600.10">
    <property type="entry name" value="Farnesyl Diphosphate Synthase"/>
    <property type="match status" value="1"/>
</dbReference>
<dbReference type="GO" id="GO:0016114">
    <property type="term" value="P:terpenoid biosynthetic process"/>
    <property type="evidence" value="ECO:0007669"/>
    <property type="project" value="InterPro"/>
</dbReference>
<feature type="region of interest" description="Disordered" evidence="5">
    <location>
        <begin position="24"/>
        <end position="57"/>
    </location>
</feature>
<evidence type="ECO:0000256" key="3">
    <source>
        <dbReference type="ARBA" id="ARBA00022842"/>
    </source>
</evidence>
<evidence type="ECO:0000313" key="7">
    <source>
        <dbReference type="EMBL" id="KAK8948534.1"/>
    </source>
</evidence>
<dbReference type="InterPro" id="IPR050148">
    <property type="entry name" value="Terpene_synthase-like"/>
</dbReference>
<sequence>MSRIISSNMTALHNPFLSRSNLLSSRRRAAGRTNSAPHHLSVPVRHPPSSQHPSLKSTVNNKKPFLWKDFSKLALSNCHQNDYHQVLRWRDQLELSQQPQQLRDQPMKWFVWSMGMLPDPQFSMQRIELSKVIAFIYVIDDIFDLLGSLEELTLFTKAVERWDNSQLILLDSLPAYMKFCLNALCTTTNEIADVVTKEYGLNPIDSLRKLWTSLFQAFLVEAEWFRCEPSPKAKEYLDNGVISSGVCVVLGHLNFLLGNEGNGKNIALLDDDEMPLIFSQVGLILRLCDDLESAEDENQDGFDGSYVDYYMKEHGVSLQTARKHTNQMISDAWTELNKEILSEDLQVSSTMKKATLNTVSVIKNMYKYENQTLPILQE</sequence>
<proteinExistence type="predicted"/>
<keyword evidence="2" id="KW-0479">Metal-binding</keyword>
<evidence type="ECO:0000256" key="5">
    <source>
        <dbReference type="SAM" id="MobiDB-lite"/>
    </source>
</evidence>
<feature type="domain" description="Terpene synthase metal-binding" evidence="6">
    <location>
        <begin position="93"/>
        <end position="335"/>
    </location>
</feature>
<accession>A0AAP0BRX2</accession>
<evidence type="ECO:0000256" key="2">
    <source>
        <dbReference type="ARBA" id="ARBA00022723"/>
    </source>
</evidence>
<evidence type="ECO:0000313" key="8">
    <source>
        <dbReference type="Proteomes" id="UP001418222"/>
    </source>
</evidence>
<dbReference type="SUPFAM" id="SSF48576">
    <property type="entry name" value="Terpenoid synthases"/>
    <property type="match status" value="1"/>
</dbReference>
<name>A0AAP0BRX2_9ASPA</name>
<dbReference type="GO" id="GO:0000287">
    <property type="term" value="F:magnesium ion binding"/>
    <property type="evidence" value="ECO:0007669"/>
    <property type="project" value="InterPro"/>
</dbReference>
<evidence type="ECO:0000256" key="4">
    <source>
        <dbReference type="ARBA" id="ARBA00023239"/>
    </source>
</evidence>
<dbReference type="PANTHER" id="PTHR31225">
    <property type="entry name" value="OS04G0344100 PROTEIN-RELATED"/>
    <property type="match status" value="1"/>
</dbReference>
<keyword evidence="3" id="KW-0460">Magnesium</keyword>
<dbReference type="Proteomes" id="UP001418222">
    <property type="component" value="Unassembled WGS sequence"/>
</dbReference>
<keyword evidence="8" id="KW-1185">Reference proteome</keyword>
<dbReference type="Pfam" id="PF03936">
    <property type="entry name" value="Terpene_synth_C"/>
    <property type="match status" value="1"/>
</dbReference>
<organism evidence="7 8">
    <name type="scientific">Platanthera zijinensis</name>
    <dbReference type="NCBI Taxonomy" id="2320716"/>
    <lineage>
        <taxon>Eukaryota</taxon>
        <taxon>Viridiplantae</taxon>
        <taxon>Streptophyta</taxon>
        <taxon>Embryophyta</taxon>
        <taxon>Tracheophyta</taxon>
        <taxon>Spermatophyta</taxon>
        <taxon>Magnoliopsida</taxon>
        <taxon>Liliopsida</taxon>
        <taxon>Asparagales</taxon>
        <taxon>Orchidaceae</taxon>
        <taxon>Orchidoideae</taxon>
        <taxon>Orchideae</taxon>
        <taxon>Orchidinae</taxon>
        <taxon>Platanthera</taxon>
    </lineage>
</organism>
<reference evidence="7 8" key="1">
    <citation type="journal article" date="2022" name="Nat. Plants">
        <title>Genomes of leafy and leafless Platanthera orchids illuminate the evolution of mycoheterotrophy.</title>
        <authorList>
            <person name="Li M.H."/>
            <person name="Liu K.W."/>
            <person name="Li Z."/>
            <person name="Lu H.C."/>
            <person name="Ye Q.L."/>
            <person name="Zhang D."/>
            <person name="Wang J.Y."/>
            <person name="Li Y.F."/>
            <person name="Zhong Z.M."/>
            <person name="Liu X."/>
            <person name="Yu X."/>
            <person name="Liu D.K."/>
            <person name="Tu X.D."/>
            <person name="Liu B."/>
            <person name="Hao Y."/>
            <person name="Liao X.Y."/>
            <person name="Jiang Y.T."/>
            <person name="Sun W.H."/>
            <person name="Chen J."/>
            <person name="Chen Y.Q."/>
            <person name="Ai Y."/>
            <person name="Zhai J.W."/>
            <person name="Wu S.S."/>
            <person name="Zhou Z."/>
            <person name="Hsiao Y.Y."/>
            <person name="Wu W.L."/>
            <person name="Chen Y.Y."/>
            <person name="Lin Y.F."/>
            <person name="Hsu J.L."/>
            <person name="Li C.Y."/>
            <person name="Wang Z.W."/>
            <person name="Zhao X."/>
            <person name="Zhong W.Y."/>
            <person name="Ma X.K."/>
            <person name="Ma L."/>
            <person name="Huang J."/>
            <person name="Chen G.Z."/>
            <person name="Huang M.Z."/>
            <person name="Huang L."/>
            <person name="Peng D.H."/>
            <person name="Luo Y.B."/>
            <person name="Zou S.Q."/>
            <person name="Chen S.P."/>
            <person name="Lan S."/>
            <person name="Tsai W.C."/>
            <person name="Van de Peer Y."/>
            <person name="Liu Z.J."/>
        </authorList>
    </citation>
    <scope>NUCLEOTIDE SEQUENCE [LARGE SCALE GENOMIC DNA]</scope>
    <source>
        <strain evidence="7">Lor287</strain>
    </source>
</reference>
<feature type="compositionally biased region" description="Polar residues" evidence="5">
    <location>
        <begin position="48"/>
        <end position="57"/>
    </location>
</feature>